<protein>
    <submittedName>
        <fullName evidence="6">D-malate degradation protein R</fullName>
    </submittedName>
</protein>
<evidence type="ECO:0000256" key="4">
    <source>
        <dbReference type="ARBA" id="ARBA00023163"/>
    </source>
</evidence>
<keyword evidence="7" id="KW-1185">Reference proteome</keyword>
<dbReference type="Gene3D" id="3.40.190.290">
    <property type="match status" value="1"/>
</dbReference>
<dbReference type="Proteomes" id="UP000053235">
    <property type="component" value="Unassembled WGS sequence"/>
</dbReference>
<dbReference type="AlphaFoldDB" id="A0A0M7A941"/>
<evidence type="ECO:0000259" key="5">
    <source>
        <dbReference type="PROSITE" id="PS50931"/>
    </source>
</evidence>
<keyword evidence="3" id="KW-0238">DNA-binding</keyword>
<evidence type="ECO:0000256" key="3">
    <source>
        <dbReference type="ARBA" id="ARBA00023125"/>
    </source>
</evidence>
<dbReference type="GO" id="GO:0003700">
    <property type="term" value="F:DNA-binding transcription factor activity"/>
    <property type="evidence" value="ECO:0007669"/>
    <property type="project" value="InterPro"/>
</dbReference>
<name>A0A0M7A941_9HYPH</name>
<dbReference type="CDD" id="cd08422">
    <property type="entry name" value="PBP2_CrgA_like"/>
    <property type="match status" value="1"/>
</dbReference>
<dbReference type="GO" id="GO:0043565">
    <property type="term" value="F:sequence-specific DNA binding"/>
    <property type="evidence" value="ECO:0007669"/>
    <property type="project" value="TreeGrafter"/>
</dbReference>
<dbReference type="STRING" id="388408.LAX5112_02805"/>
<dbReference type="FunFam" id="1.10.10.10:FF:000001">
    <property type="entry name" value="LysR family transcriptional regulator"/>
    <property type="match status" value="1"/>
</dbReference>
<accession>A0A0M7A941</accession>
<dbReference type="GO" id="GO:0006351">
    <property type="term" value="P:DNA-templated transcription"/>
    <property type="evidence" value="ECO:0007669"/>
    <property type="project" value="TreeGrafter"/>
</dbReference>
<dbReference type="Gene3D" id="1.10.10.10">
    <property type="entry name" value="Winged helix-like DNA-binding domain superfamily/Winged helix DNA-binding domain"/>
    <property type="match status" value="1"/>
</dbReference>
<dbReference type="PROSITE" id="PS50931">
    <property type="entry name" value="HTH_LYSR"/>
    <property type="match status" value="1"/>
</dbReference>
<dbReference type="OrthoDB" id="9813056at2"/>
<evidence type="ECO:0000256" key="2">
    <source>
        <dbReference type="ARBA" id="ARBA00023015"/>
    </source>
</evidence>
<feature type="domain" description="HTH lysR-type" evidence="5">
    <location>
        <begin position="7"/>
        <end position="64"/>
    </location>
</feature>
<dbReference type="PANTHER" id="PTHR30537">
    <property type="entry name" value="HTH-TYPE TRANSCRIPTIONAL REGULATOR"/>
    <property type="match status" value="1"/>
</dbReference>
<dbReference type="InterPro" id="IPR058163">
    <property type="entry name" value="LysR-type_TF_proteobact-type"/>
</dbReference>
<dbReference type="Pfam" id="PF03466">
    <property type="entry name" value="LysR_substrate"/>
    <property type="match status" value="1"/>
</dbReference>
<proteinExistence type="inferred from homology"/>
<evidence type="ECO:0000313" key="6">
    <source>
        <dbReference type="EMBL" id="CTQ71389.1"/>
    </source>
</evidence>
<dbReference type="InterPro" id="IPR036390">
    <property type="entry name" value="WH_DNA-bd_sf"/>
</dbReference>
<dbReference type="PANTHER" id="PTHR30537:SF5">
    <property type="entry name" value="HTH-TYPE TRANSCRIPTIONAL ACTIVATOR TTDR-RELATED"/>
    <property type="match status" value="1"/>
</dbReference>
<reference evidence="7" key="1">
    <citation type="submission" date="2015-07" db="EMBL/GenBank/DDBJ databases">
        <authorList>
            <person name="Rodrigo-Torres Lidia"/>
            <person name="Arahal R.David."/>
        </authorList>
    </citation>
    <scope>NUCLEOTIDE SEQUENCE [LARGE SCALE GENOMIC DNA]</scope>
    <source>
        <strain evidence="7">CECT 5112</strain>
    </source>
</reference>
<dbReference type="InterPro" id="IPR000847">
    <property type="entry name" value="LysR_HTH_N"/>
</dbReference>
<comment type="similarity">
    <text evidence="1">Belongs to the LysR transcriptional regulatory family.</text>
</comment>
<sequence length="305" mass="34036">MPESDTIDIRTLTIYVRACEEQNLTRCAEAMDLPKTTVSKAITRLESRLGLKLLERSTRKVQITEEGQVVLERARMLLTDFRSLTEDALSMATEPRGLLRVAAPPILGDYFSSHVAPAFLQKWPRVSIALSPSYSFDDLFSQSIDLAFRVGQVADDRLIARKFGQSTRIIAASPDFLSKEAAIEQPKDLSRVNCLRFTYNSQDSDWTLTDGRNTTSVPVRGNYFCPNIHALKHAAASGLGVAQLPIHAVEAEIAAGTLEHVMPAWHVPPLPIYLVYKSGSSRPRRLQALLDHLIENKALFDFLPY</sequence>
<keyword evidence="4" id="KW-0804">Transcription</keyword>
<dbReference type="InterPro" id="IPR005119">
    <property type="entry name" value="LysR_subst-bd"/>
</dbReference>
<evidence type="ECO:0000313" key="7">
    <source>
        <dbReference type="Proteomes" id="UP000053235"/>
    </source>
</evidence>
<dbReference type="InterPro" id="IPR036388">
    <property type="entry name" value="WH-like_DNA-bd_sf"/>
</dbReference>
<dbReference type="Pfam" id="PF00126">
    <property type="entry name" value="HTH_1"/>
    <property type="match status" value="1"/>
</dbReference>
<dbReference type="RefSeq" id="WP_144432157.1">
    <property type="nucleotide sequence ID" value="NZ_CXWD01000010.1"/>
</dbReference>
<keyword evidence="2" id="KW-0805">Transcription regulation</keyword>
<organism evidence="6 7">
    <name type="scientific">Roseibium alexandrii</name>
    <dbReference type="NCBI Taxonomy" id="388408"/>
    <lineage>
        <taxon>Bacteria</taxon>
        <taxon>Pseudomonadati</taxon>
        <taxon>Pseudomonadota</taxon>
        <taxon>Alphaproteobacteria</taxon>
        <taxon>Hyphomicrobiales</taxon>
        <taxon>Stappiaceae</taxon>
        <taxon>Roseibium</taxon>
    </lineage>
</organism>
<dbReference type="EMBL" id="CXWD01000010">
    <property type="protein sequence ID" value="CTQ71389.1"/>
    <property type="molecule type" value="Genomic_DNA"/>
</dbReference>
<dbReference type="SUPFAM" id="SSF46785">
    <property type="entry name" value="Winged helix' DNA-binding domain"/>
    <property type="match status" value="1"/>
</dbReference>
<gene>
    <name evidence="6" type="primary">dmlR_6</name>
    <name evidence="6" type="ORF">LAX5112_02805</name>
</gene>
<evidence type="ECO:0000256" key="1">
    <source>
        <dbReference type="ARBA" id="ARBA00009437"/>
    </source>
</evidence>
<dbReference type="SUPFAM" id="SSF53850">
    <property type="entry name" value="Periplasmic binding protein-like II"/>
    <property type="match status" value="1"/>
</dbReference>